<dbReference type="InterPro" id="IPR015422">
    <property type="entry name" value="PyrdxlP-dep_Trfase_small"/>
</dbReference>
<evidence type="ECO:0000313" key="4">
    <source>
        <dbReference type="Proteomes" id="UP001595615"/>
    </source>
</evidence>
<sequence length="467" mass="49987">MDSGVRAHPYMPNSAPGLKAELLDTLGVALAEELFGQIPESHRFREALALPPALNSEVELSRHMTAILSRNQSCADNLSFLGGGCWQHYVPAVCDEIVGRSEFLTPVWGTPSSDFGRNQAWFEFTSQLGELVGFEMVGLPVYSWGCAVGHAIRMAARLTGRREVLVPQHLDPQRRAVIENYCAAADPDKAIRLVDVKSDANGVLDLGALGALLSERTAAVYFENPNYLGQIETGAAEIAAAARAAGAETIVGVDPISLGVLAPPSSYGADIAVGSIQPLGIHMSGGGGLGGFIASRDEPRYAHEYPTLLNSIATTIKGERSFGMTLMHQSSYGSREEGKDWTGNSTYLWAISSAVYMALLGPQGFRELGELIVQRAHYAAALIGEIDGVTVRHDGGFFKEFVVDFSGTGLTVATINERLRARGIFGGLDLSRAFPDLGQSTLYCVTEIHSAADLDRLAATLREVCAR</sequence>
<dbReference type="EMBL" id="JBHRXV010000011">
    <property type="protein sequence ID" value="MFC3713327.1"/>
    <property type="molecule type" value="Genomic_DNA"/>
</dbReference>
<feature type="domain" description="Glycine cleavage system P-protein N-terminal" evidence="2">
    <location>
        <begin position="19"/>
        <end position="458"/>
    </location>
</feature>
<keyword evidence="1 3" id="KW-0560">Oxidoreductase</keyword>
<protein>
    <submittedName>
        <fullName evidence="3">Aminomethyl-transferring glycine dehydrogenase subunit GcvPA</fullName>
        <ecNumber evidence="3">1.4.4.2</ecNumber>
    </submittedName>
</protein>
<evidence type="ECO:0000313" key="3">
    <source>
        <dbReference type="EMBL" id="MFC3713327.1"/>
    </source>
</evidence>
<reference evidence="4" key="1">
    <citation type="journal article" date="2019" name="Int. J. Syst. Evol. Microbiol.">
        <title>The Global Catalogue of Microorganisms (GCM) 10K type strain sequencing project: providing services to taxonomists for standard genome sequencing and annotation.</title>
        <authorList>
            <consortium name="The Broad Institute Genomics Platform"/>
            <consortium name="The Broad Institute Genome Sequencing Center for Infectious Disease"/>
            <person name="Wu L."/>
            <person name="Ma J."/>
        </authorList>
    </citation>
    <scope>NUCLEOTIDE SEQUENCE [LARGE SCALE GENOMIC DNA]</scope>
    <source>
        <strain evidence="4">KCTC 42644</strain>
    </source>
</reference>
<comment type="caution">
    <text evidence="3">The sequence shown here is derived from an EMBL/GenBank/DDBJ whole genome shotgun (WGS) entry which is preliminary data.</text>
</comment>
<dbReference type="SUPFAM" id="SSF53383">
    <property type="entry name" value="PLP-dependent transferases"/>
    <property type="match status" value="1"/>
</dbReference>
<proteinExistence type="predicted"/>
<evidence type="ECO:0000259" key="2">
    <source>
        <dbReference type="Pfam" id="PF02347"/>
    </source>
</evidence>
<dbReference type="RefSeq" id="WP_380861720.1">
    <property type="nucleotide sequence ID" value="NZ_JBHRXV010000011.1"/>
</dbReference>
<dbReference type="NCBIfam" id="NF001696">
    <property type="entry name" value="PRK00451.1"/>
    <property type="match status" value="1"/>
</dbReference>
<dbReference type="PANTHER" id="PTHR42806">
    <property type="entry name" value="GLYCINE CLEAVAGE SYSTEM P-PROTEIN"/>
    <property type="match status" value="1"/>
</dbReference>
<accession>A0ABV7XDJ8</accession>
<dbReference type="Gene3D" id="3.40.640.10">
    <property type="entry name" value="Type I PLP-dependent aspartate aminotransferase-like (Major domain)"/>
    <property type="match status" value="1"/>
</dbReference>
<dbReference type="InterPro" id="IPR015421">
    <property type="entry name" value="PyrdxlP-dep_Trfase_major"/>
</dbReference>
<dbReference type="InterPro" id="IPR049315">
    <property type="entry name" value="GDC-P_N"/>
</dbReference>
<dbReference type="Gene3D" id="3.90.1150.10">
    <property type="entry name" value="Aspartate Aminotransferase, domain 1"/>
    <property type="match status" value="1"/>
</dbReference>
<dbReference type="InterPro" id="IPR023010">
    <property type="entry name" value="GcvPA"/>
</dbReference>
<gene>
    <name evidence="3" type="primary">gcvPA</name>
    <name evidence="3" type="ORF">ACFOMD_12135</name>
</gene>
<keyword evidence="4" id="KW-1185">Reference proteome</keyword>
<organism evidence="3 4">
    <name type="scientific">Sphingoaurantiacus capsulatus</name>
    <dbReference type="NCBI Taxonomy" id="1771310"/>
    <lineage>
        <taxon>Bacteria</taxon>
        <taxon>Pseudomonadati</taxon>
        <taxon>Pseudomonadota</taxon>
        <taxon>Alphaproteobacteria</taxon>
        <taxon>Sphingomonadales</taxon>
        <taxon>Sphingosinicellaceae</taxon>
        <taxon>Sphingoaurantiacus</taxon>
    </lineage>
</organism>
<dbReference type="PANTHER" id="PTHR42806:SF1">
    <property type="entry name" value="GLYCINE DEHYDROGENASE (DECARBOXYLATING)"/>
    <property type="match status" value="1"/>
</dbReference>
<name>A0ABV7XDJ8_9SPHN</name>
<dbReference type="InterPro" id="IPR015424">
    <property type="entry name" value="PyrdxlP-dep_Trfase"/>
</dbReference>
<dbReference type="GO" id="GO:0004375">
    <property type="term" value="F:glycine dehydrogenase (decarboxylating) activity"/>
    <property type="evidence" value="ECO:0007669"/>
    <property type="project" value="UniProtKB-EC"/>
</dbReference>
<dbReference type="EC" id="1.4.4.2" evidence="3"/>
<dbReference type="Pfam" id="PF02347">
    <property type="entry name" value="GDC-P"/>
    <property type="match status" value="1"/>
</dbReference>
<dbReference type="Proteomes" id="UP001595615">
    <property type="component" value="Unassembled WGS sequence"/>
</dbReference>
<evidence type="ECO:0000256" key="1">
    <source>
        <dbReference type="ARBA" id="ARBA00023002"/>
    </source>
</evidence>